<keyword evidence="1" id="KW-0812">Transmembrane</keyword>
<gene>
    <name evidence="3" type="ORF">MNBD_GAMMA05-2541</name>
</gene>
<proteinExistence type="predicted"/>
<feature type="transmembrane region" description="Helical" evidence="1">
    <location>
        <begin position="193"/>
        <end position="215"/>
    </location>
</feature>
<evidence type="ECO:0000256" key="1">
    <source>
        <dbReference type="SAM" id="Phobius"/>
    </source>
</evidence>
<dbReference type="Pfam" id="PF07589">
    <property type="entry name" value="PEP-CTERM"/>
    <property type="match status" value="1"/>
</dbReference>
<feature type="domain" description="Ice-binding protein C-terminal" evidence="2">
    <location>
        <begin position="195"/>
        <end position="217"/>
    </location>
</feature>
<keyword evidence="1" id="KW-0472">Membrane</keyword>
<accession>A0A3B0X4X4</accession>
<evidence type="ECO:0000259" key="2">
    <source>
        <dbReference type="Pfam" id="PF07589"/>
    </source>
</evidence>
<dbReference type="AlphaFoldDB" id="A0A3B0X4X4"/>
<sequence length="221" mass="23409">MLKSINIKSLSLTVSALALSTSVNAAIISADWLAADDNLITQDTSTGLEWLDLTATSSRSYNDVSAKLGSGDEFDGWRYATEADVVGFFDSFGGDSNFYNGFSTQNNGLFDVIAPFWGDLYCKANTCAPGDGRSLFITGEAVNATTVSFGHIYDLSSNANTVTKDLIIITLSPPVDRFNGNASIGSALVRDIGVVPVPSAVWLFGSGLLGLFGVARRKLHS</sequence>
<keyword evidence="1" id="KW-1133">Transmembrane helix</keyword>
<protein>
    <recommendedName>
        <fullName evidence="2">Ice-binding protein C-terminal domain-containing protein</fullName>
    </recommendedName>
</protein>
<dbReference type="InterPro" id="IPR013424">
    <property type="entry name" value="Ice-binding_C"/>
</dbReference>
<evidence type="ECO:0000313" key="3">
    <source>
        <dbReference type="EMBL" id="VAW50964.1"/>
    </source>
</evidence>
<reference evidence="3" key="1">
    <citation type="submission" date="2018-06" db="EMBL/GenBank/DDBJ databases">
        <authorList>
            <person name="Zhirakovskaya E."/>
        </authorList>
    </citation>
    <scope>NUCLEOTIDE SEQUENCE</scope>
</reference>
<name>A0A3B0X4X4_9ZZZZ</name>
<organism evidence="3">
    <name type="scientific">hydrothermal vent metagenome</name>
    <dbReference type="NCBI Taxonomy" id="652676"/>
    <lineage>
        <taxon>unclassified sequences</taxon>
        <taxon>metagenomes</taxon>
        <taxon>ecological metagenomes</taxon>
    </lineage>
</organism>
<dbReference type="EMBL" id="UOFE01000010">
    <property type="protein sequence ID" value="VAW50964.1"/>
    <property type="molecule type" value="Genomic_DNA"/>
</dbReference>